<reference evidence="3" key="1">
    <citation type="submission" date="2025-08" db="UniProtKB">
        <authorList>
            <consortium name="RefSeq"/>
        </authorList>
    </citation>
    <scope>IDENTIFICATION</scope>
    <source>
        <tissue evidence="3">Muscle</tissue>
    </source>
</reference>
<name>A0ABM1BRY2_LIMPO</name>
<sequence length="200" mass="22638">MSFQKNRKPKDCKNGQRPLTESESSTTSTSTHQDSSDSVDLTDLELQVVQSTGCQDLQLVRSTLEDNLYDVDATVDCIMNLLALSTQHTEEHVPDKCLWGPDGTGTRIFGEELLTPLESRTPSKGQFVESGVKPKLQQPRTSPRQKPKQVSNKQRQELKRKERKQASQDKKRNKNSRVELDDNDNEMETVVVKDLGRLNL</sequence>
<dbReference type="Proteomes" id="UP000694941">
    <property type="component" value="Unplaced"/>
</dbReference>
<keyword evidence="2" id="KW-1185">Reference proteome</keyword>
<evidence type="ECO:0000313" key="3">
    <source>
        <dbReference type="RefSeq" id="XP_013787499.2"/>
    </source>
</evidence>
<feature type="region of interest" description="Disordered" evidence="1">
    <location>
        <begin position="1"/>
        <end position="39"/>
    </location>
</feature>
<evidence type="ECO:0000256" key="1">
    <source>
        <dbReference type="SAM" id="MobiDB-lite"/>
    </source>
</evidence>
<feature type="region of interest" description="Disordered" evidence="1">
    <location>
        <begin position="121"/>
        <end position="188"/>
    </location>
</feature>
<proteinExistence type="predicted"/>
<dbReference type="RefSeq" id="XP_013787499.2">
    <property type="nucleotide sequence ID" value="XM_013932045.2"/>
</dbReference>
<gene>
    <name evidence="3" type="primary">LOC106471443</name>
</gene>
<evidence type="ECO:0000313" key="2">
    <source>
        <dbReference type="Proteomes" id="UP000694941"/>
    </source>
</evidence>
<protein>
    <submittedName>
        <fullName evidence="3">Uncharacterized protein LOC106471443</fullName>
    </submittedName>
</protein>
<accession>A0ABM1BRY2</accession>
<feature type="compositionally biased region" description="Low complexity" evidence="1">
    <location>
        <begin position="21"/>
        <end position="38"/>
    </location>
</feature>
<dbReference type="GeneID" id="106471443"/>
<feature type="compositionally biased region" description="Basic and acidic residues" evidence="1">
    <location>
        <begin position="154"/>
        <end position="180"/>
    </location>
</feature>
<organism evidence="2 3">
    <name type="scientific">Limulus polyphemus</name>
    <name type="common">Atlantic horseshoe crab</name>
    <dbReference type="NCBI Taxonomy" id="6850"/>
    <lineage>
        <taxon>Eukaryota</taxon>
        <taxon>Metazoa</taxon>
        <taxon>Ecdysozoa</taxon>
        <taxon>Arthropoda</taxon>
        <taxon>Chelicerata</taxon>
        <taxon>Merostomata</taxon>
        <taxon>Xiphosura</taxon>
        <taxon>Limulidae</taxon>
        <taxon>Limulus</taxon>
    </lineage>
</organism>
<feature type="compositionally biased region" description="Polar residues" evidence="1">
    <location>
        <begin position="138"/>
        <end position="152"/>
    </location>
</feature>